<evidence type="ECO:0008006" key="3">
    <source>
        <dbReference type="Google" id="ProtNLM"/>
    </source>
</evidence>
<comment type="caution">
    <text evidence="1">The sequence shown here is derived from an EMBL/GenBank/DDBJ whole genome shotgun (WGS) entry which is preliminary data.</text>
</comment>
<dbReference type="EMBL" id="JAACJL010000001">
    <property type="protein sequence ID" value="KAF4623966.1"/>
    <property type="molecule type" value="Genomic_DNA"/>
</dbReference>
<evidence type="ECO:0000313" key="2">
    <source>
        <dbReference type="Proteomes" id="UP000521872"/>
    </source>
</evidence>
<sequence>MIGVLATCLVLYALVVRSVRYRKLRTTLWKFSRGDLEKMTPYVAQQIVHVSFLYDTPYTMLMGTRVALFKVYGIRSIASVLLKSGELTSKEDEKINKRLADTAILIATALSNPVLGPGSGCPVTTPDSDPRSAIAIARINYLHKKYNIRNDDFLYNLSLFMIEPIKFTEKYDWRPHSPLEIQARFKAIFVLWTEVGRRMGIQNIWNSYEEMVEWANVGKNPSSSGDYILMSNSFCDIHQQQYELDNMIPSEESQKLARVTLEHFLSRVPRIPGLRGLVLQIFTTLLDARTRNAMGLSEPAPTIVKLVHGIFALRAFLVRNFMLPRWKPSLWVKLDSTHKLDEVGVPRIPAAFKRREGPWYYPEATGLWHLKDRILVSLGLQNAHKLPGKRWRSEGYRLEELGPVRFEKSGHREVMEEAQQIQGCPIAGMWGPPRDS</sequence>
<dbReference type="PANTHER" id="PTHR36124:SF1">
    <property type="entry name" value="ER-BOUND OXYGENASE MPAB_MPAB'_RUBBER OXYGENASE CATALYTIC DOMAIN-CONTAINING PROTEIN"/>
    <property type="match status" value="1"/>
</dbReference>
<name>A0A8H4VV97_9AGAR</name>
<dbReference type="GO" id="GO:0016491">
    <property type="term" value="F:oxidoreductase activity"/>
    <property type="evidence" value="ECO:0007669"/>
    <property type="project" value="InterPro"/>
</dbReference>
<proteinExistence type="predicted"/>
<dbReference type="Proteomes" id="UP000521872">
    <property type="component" value="Unassembled WGS sequence"/>
</dbReference>
<gene>
    <name evidence="1" type="ORF">D9613_002404</name>
</gene>
<dbReference type="AlphaFoldDB" id="A0A8H4VV97"/>
<organism evidence="1 2">
    <name type="scientific">Agrocybe pediades</name>
    <dbReference type="NCBI Taxonomy" id="84607"/>
    <lineage>
        <taxon>Eukaryota</taxon>
        <taxon>Fungi</taxon>
        <taxon>Dikarya</taxon>
        <taxon>Basidiomycota</taxon>
        <taxon>Agaricomycotina</taxon>
        <taxon>Agaricomycetes</taxon>
        <taxon>Agaricomycetidae</taxon>
        <taxon>Agaricales</taxon>
        <taxon>Agaricineae</taxon>
        <taxon>Strophariaceae</taxon>
        <taxon>Agrocybe</taxon>
    </lineage>
</organism>
<protein>
    <recommendedName>
        <fullName evidence="3">ER-bound oxygenase mpaB/mpaB'/Rubber oxygenase catalytic domain-containing protein</fullName>
    </recommendedName>
</protein>
<reference evidence="1 2" key="1">
    <citation type="submission" date="2019-12" db="EMBL/GenBank/DDBJ databases">
        <authorList>
            <person name="Floudas D."/>
            <person name="Bentzer J."/>
            <person name="Ahren D."/>
            <person name="Johansson T."/>
            <person name="Persson P."/>
            <person name="Tunlid A."/>
        </authorList>
    </citation>
    <scope>NUCLEOTIDE SEQUENCE [LARGE SCALE GENOMIC DNA]</scope>
    <source>
        <strain evidence="1 2">CBS 102.39</strain>
    </source>
</reference>
<dbReference type="InterPro" id="IPR046366">
    <property type="entry name" value="MPAB"/>
</dbReference>
<dbReference type="PANTHER" id="PTHR36124">
    <property type="match status" value="1"/>
</dbReference>
<keyword evidence="2" id="KW-1185">Reference proteome</keyword>
<accession>A0A8H4VV97</accession>
<evidence type="ECO:0000313" key="1">
    <source>
        <dbReference type="EMBL" id="KAF4623966.1"/>
    </source>
</evidence>